<dbReference type="KEGG" id="ssab:SSABA_v1c01660"/>
<accession>W6A8U5</accession>
<feature type="transmembrane region" description="Helical" evidence="1">
    <location>
        <begin position="153"/>
        <end position="170"/>
    </location>
</feature>
<protein>
    <recommendedName>
        <fullName evidence="4">Transmembrane protein</fullName>
    </recommendedName>
</protein>
<evidence type="ECO:0000313" key="3">
    <source>
        <dbReference type="Proteomes" id="UP000019265"/>
    </source>
</evidence>
<dbReference type="EMBL" id="CP006934">
    <property type="protein sequence ID" value="AHI53578.1"/>
    <property type="molecule type" value="Genomic_DNA"/>
</dbReference>
<keyword evidence="1" id="KW-0812">Transmembrane</keyword>
<dbReference type="HOGENOM" id="CLU_577337_0_0_14"/>
<dbReference type="RefSeq" id="WP_025250716.1">
    <property type="nucleotide sequence ID" value="NZ_CP006934.1"/>
</dbReference>
<evidence type="ECO:0008006" key="4">
    <source>
        <dbReference type="Google" id="ProtNLM"/>
    </source>
</evidence>
<feature type="transmembrane region" description="Helical" evidence="1">
    <location>
        <begin position="191"/>
        <end position="209"/>
    </location>
</feature>
<name>W6A8U5_9MOLU</name>
<gene>
    <name evidence="2" type="ORF">SSABA_v1c01660</name>
</gene>
<evidence type="ECO:0000256" key="1">
    <source>
        <dbReference type="SAM" id="Phobius"/>
    </source>
</evidence>
<dbReference type="AlphaFoldDB" id="W6A8U5"/>
<feature type="transmembrane region" description="Helical" evidence="1">
    <location>
        <begin position="248"/>
        <end position="266"/>
    </location>
</feature>
<keyword evidence="1" id="KW-1133">Transmembrane helix</keyword>
<sequence>MHINKKTYLYLIIPSILILLGINFACLLLLQKPLFIYMVFLATILLTVYLYKFGMKYFAYCEDDIWKLKPTKEFHKKLAELIGVIICGTLMLNFMTIYSFWVIVTDILPTPQAVIVVVILVWLFATILEYKLSAVLFILIFINPLLVNTFESSLLIIAAVIGTTHLTFSVKQSREFFTDNNNKIFNAKLRLLILALIIGCLLFGFFPFADKGIYIDYYDFSKTSQILNLLPLLIILIMVSFQLQWQWITLAIIVVQVTLGYSLGFAKQVSSQNYLNILFFNDEIFFDAETFKPIMMVLKVLLDVIYLLMLGFLLLGLSDLLNKNFQAFSSTPKPKTNPKYALATSSFWIILDQLFFFGEDYKESDYPFEISNGEVKDIIVNEGLVSLFKSINPFDFSNILLIICFSTTLDYSTPFTVLLLLKFNWITYLYVMLVFLVRITGKWSNFMLSTNWLNFSNMIPKRKEKNLINTEKS</sequence>
<feature type="transmembrane region" description="Helical" evidence="1">
    <location>
        <begin position="7"/>
        <end position="30"/>
    </location>
</feature>
<dbReference type="STRING" id="1276257.SSABA_v1c01660"/>
<proteinExistence type="predicted"/>
<feature type="transmembrane region" description="Helical" evidence="1">
    <location>
        <begin position="78"/>
        <end position="101"/>
    </location>
</feature>
<organism evidence="2 3">
    <name type="scientific">Spiroplasma sabaudiense Ar-1343</name>
    <dbReference type="NCBI Taxonomy" id="1276257"/>
    <lineage>
        <taxon>Bacteria</taxon>
        <taxon>Bacillati</taxon>
        <taxon>Mycoplasmatota</taxon>
        <taxon>Mollicutes</taxon>
        <taxon>Entomoplasmatales</taxon>
        <taxon>Spiroplasmataceae</taxon>
        <taxon>Spiroplasma</taxon>
    </lineage>
</organism>
<dbReference type="Proteomes" id="UP000019265">
    <property type="component" value="Chromosome"/>
</dbReference>
<feature type="transmembrane region" description="Helical" evidence="1">
    <location>
        <begin position="224"/>
        <end position="241"/>
    </location>
</feature>
<keyword evidence="1" id="KW-0472">Membrane</keyword>
<feature type="transmembrane region" description="Helical" evidence="1">
    <location>
        <begin position="415"/>
        <end position="437"/>
    </location>
</feature>
<dbReference type="OrthoDB" id="9819991at2"/>
<reference evidence="2 3" key="1">
    <citation type="journal article" date="2014" name="Genome Biol. Evol.">
        <title>Molecular evolution of the substrate utilization strategies and putative virulence factors in mosquito-associated Spiroplasma species.</title>
        <authorList>
            <person name="Chang T.H."/>
            <person name="Lo W.S."/>
            <person name="Ku C."/>
            <person name="Chen L.L."/>
            <person name="Kuo C.H."/>
        </authorList>
    </citation>
    <scope>NUCLEOTIDE SEQUENCE [LARGE SCALE GENOMIC DNA]</scope>
    <source>
        <strain evidence="2">Ar-1343</strain>
    </source>
</reference>
<dbReference type="PATRIC" id="fig|1276257.3.peg.170"/>
<keyword evidence="3" id="KW-1185">Reference proteome</keyword>
<evidence type="ECO:0000313" key="2">
    <source>
        <dbReference type="EMBL" id="AHI53578.1"/>
    </source>
</evidence>
<feature type="transmembrane region" description="Helical" evidence="1">
    <location>
        <begin position="36"/>
        <end position="58"/>
    </location>
</feature>
<feature type="transmembrane region" description="Helical" evidence="1">
    <location>
        <begin position="300"/>
        <end position="320"/>
    </location>
</feature>